<dbReference type="EMBL" id="AP023359">
    <property type="protein sequence ID" value="BCJ65747.1"/>
    <property type="molecule type" value="Genomic_DNA"/>
</dbReference>
<dbReference type="AlphaFoldDB" id="A0A810MX56"/>
<name>A0A810MX56_9ACTN</name>
<organism evidence="2 3">
    <name type="scientific">Polymorphospora rubra</name>
    <dbReference type="NCBI Taxonomy" id="338584"/>
    <lineage>
        <taxon>Bacteria</taxon>
        <taxon>Bacillati</taxon>
        <taxon>Actinomycetota</taxon>
        <taxon>Actinomycetes</taxon>
        <taxon>Micromonosporales</taxon>
        <taxon>Micromonosporaceae</taxon>
        <taxon>Polymorphospora</taxon>
    </lineage>
</organism>
<evidence type="ECO:0000313" key="3">
    <source>
        <dbReference type="Proteomes" id="UP000680866"/>
    </source>
</evidence>
<keyword evidence="3" id="KW-1185">Reference proteome</keyword>
<protein>
    <submittedName>
        <fullName evidence="2">Uncharacterized protein</fullName>
    </submittedName>
</protein>
<evidence type="ECO:0000256" key="1">
    <source>
        <dbReference type="SAM" id="MobiDB-lite"/>
    </source>
</evidence>
<reference evidence="2" key="1">
    <citation type="submission" date="2020-08" db="EMBL/GenBank/DDBJ databases">
        <title>Whole genome shotgun sequence of Polymorphospora rubra NBRC 101157.</title>
        <authorList>
            <person name="Komaki H."/>
            <person name="Tamura T."/>
        </authorList>
    </citation>
    <scope>NUCLEOTIDE SEQUENCE</scope>
    <source>
        <strain evidence="2">NBRC 101157</strain>
    </source>
</reference>
<dbReference type="Proteomes" id="UP000680866">
    <property type="component" value="Chromosome"/>
</dbReference>
<dbReference type="KEGG" id="pry:Prubr_27680"/>
<gene>
    <name evidence="2" type="ORF">Prubr_27680</name>
</gene>
<accession>A0A810MX56</accession>
<proteinExistence type="predicted"/>
<feature type="region of interest" description="Disordered" evidence="1">
    <location>
        <begin position="19"/>
        <end position="38"/>
    </location>
</feature>
<sequence length="122" mass="13436">MWHAKTPTTITLRTRPTTTTKDQYAERPGTLPITRGWTTGHFRVSDGDGDAPEPFRNLDAGAGAGTYSLRLAHDGRKAAREVIARVRRQTTHATTAESGATWHGIIGIERYLIRVWPATANV</sequence>
<evidence type="ECO:0000313" key="2">
    <source>
        <dbReference type="EMBL" id="BCJ65747.1"/>
    </source>
</evidence>